<evidence type="ECO:0000313" key="2">
    <source>
        <dbReference type="EMBL" id="CAK9198391.1"/>
    </source>
</evidence>
<dbReference type="Gene3D" id="1.10.510.10">
    <property type="entry name" value="Transferase(Phosphotransferase) domain 1"/>
    <property type="match status" value="1"/>
</dbReference>
<keyword evidence="3" id="KW-1185">Reference proteome</keyword>
<dbReference type="PANTHER" id="PTHR44329:SF260">
    <property type="entry name" value="PROTEIN KINASE DOMAIN-CONTAINING PROTEIN"/>
    <property type="match status" value="1"/>
</dbReference>
<feature type="domain" description="Protein kinase" evidence="1">
    <location>
        <begin position="122"/>
        <end position="426"/>
    </location>
</feature>
<evidence type="ECO:0000259" key="1">
    <source>
        <dbReference type="PROSITE" id="PS50011"/>
    </source>
</evidence>
<organism evidence="2 3">
    <name type="scientific">Sphagnum troendelagicum</name>
    <dbReference type="NCBI Taxonomy" id="128251"/>
    <lineage>
        <taxon>Eukaryota</taxon>
        <taxon>Viridiplantae</taxon>
        <taxon>Streptophyta</taxon>
        <taxon>Embryophyta</taxon>
        <taxon>Bryophyta</taxon>
        <taxon>Sphagnophytina</taxon>
        <taxon>Sphagnopsida</taxon>
        <taxon>Sphagnales</taxon>
        <taxon>Sphagnaceae</taxon>
        <taxon>Sphagnum</taxon>
    </lineage>
</organism>
<dbReference type="SUPFAM" id="SSF56112">
    <property type="entry name" value="Protein kinase-like (PK-like)"/>
    <property type="match status" value="1"/>
</dbReference>
<dbReference type="InterPro" id="IPR051681">
    <property type="entry name" value="Ser/Thr_Kinases-Pseudokinases"/>
</dbReference>
<protein>
    <recommendedName>
        <fullName evidence="1">Protein kinase domain-containing protein</fullName>
    </recommendedName>
</protein>
<dbReference type="InterPro" id="IPR011009">
    <property type="entry name" value="Kinase-like_dom_sf"/>
</dbReference>
<gene>
    <name evidence="2" type="ORF">CSSPTR1EN2_LOCUS4413</name>
</gene>
<reference evidence="2" key="1">
    <citation type="submission" date="2024-02" db="EMBL/GenBank/DDBJ databases">
        <authorList>
            <consortium name="ELIXIR-Norway"/>
            <consortium name="Elixir Norway"/>
        </authorList>
    </citation>
    <scope>NUCLEOTIDE SEQUENCE</scope>
</reference>
<name>A0ABP0TKL4_9BRYO</name>
<dbReference type="InterPro" id="IPR000719">
    <property type="entry name" value="Prot_kinase_dom"/>
</dbReference>
<evidence type="ECO:0000313" key="3">
    <source>
        <dbReference type="Proteomes" id="UP001497512"/>
    </source>
</evidence>
<dbReference type="Pfam" id="PF00069">
    <property type="entry name" value="Pkinase"/>
    <property type="match status" value="1"/>
</dbReference>
<dbReference type="PROSITE" id="PS00108">
    <property type="entry name" value="PROTEIN_KINASE_ST"/>
    <property type="match status" value="1"/>
</dbReference>
<dbReference type="PROSITE" id="PS50011">
    <property type="entry name" value="PROTEIN_KINASE_DOM"/>
    <property type="match status" value="1"/>
</dbReference>
<dbReference type="InterPro" id="IPR008271">
    <property type="entry name" value="Ser/Thr_kinase_AS"/>
</dbReference>
<dbReference type="PANTHER" id="PTHR44329">
    <property type="entry name" value="SERINE/THREONINE-PROTEIN KINASE TNNI3K-RELATED"/>
    <property type="match status" value="1"/>
</dbReference>
<dbReference type="EMBL" id="OZ019904">
    <property type="protein sequence ID" value="CAK9198391.1"/>
    <property type="molecule type" value="Genomic_DNA"/>
</dbReference>
<dbReference type="SMART" id="SM00220">
    <property type="entry name" value="S_TKc"/>
    <property type="match status" value="1"/>
</dbReference>
<proteinExistence type="predicted"/>
<sequence>MVVPNSMPPMPGGDLKAAVEVIEASTWMKKVRAQVTKLLAGAAKKSVQSPATEEASLLEFLRSHRQSDVLVGQLTQSAVTVRSKLQRIVDIRNEEIAKEYYRVVLDASRLLSCRRQKPSLDSAIMLLDTHGDFRSILLDLDFCMRAMPTDDAGSASNMEQIHEYLESAEARWKHKLKDAAQKDQITFRSKLAQKLQGWTTKQVRLLSQYLLKSDQESNQQAIVMEYMPMNLQHFIEQCVASSDTGFPFSRLAALDMISLITCAVEYLHGQQLVHCDLKPNNILVSPIITIPELSADGYGKVKFCHFGLLHRNLNNILKYVVSGPEGRQKPLLRKIIPCAKKADLDSFAIVCSQILSGADEPFLHPWKDFSTDRISAPGNERPELHFNTYPAKLLDLIKKCGHLDPQQRPSFSIICKTLKEIKIELLTFESTLKC</sequence>
<accession>A0ABP0TKL4</accession>
<dbReference type="Proteomes" id="UP001497512">
    <property type="component" value="Chromosome 12"/>
</dbReference>